<protein>
    <submittedName>
        <fullName evidence="3">Uncharacterized protein</fullName>
    </submittedName>
</protein>
<feature type="region of interest" description="Disordered" evidence="1">
    <location>
        <begin position="270"/>
        <end position="292"/>
    </location>
</feature>
<feature type="compositionally biased region" description="Basic and acidic residues" evidence="1">
    <location>
        <begin position="548"/>
        <end position="566"/>
    </location>
</feature>
<comment type="caution">
    <text evidence="3">The sequence shown here is derived from an EMBL/GenBank/DDBJ whole genome shotgun (WGS) entry which is preliminary data.</text>
</comment>
<evidence type="ECO:0000313" key="4">
    <source>
        <dbReference type="Proteomes" id="UP001530400"/>
    </source>
</evidence>
<gene>
    <name evidence="3" type="ORF">ACHAWO_006961</name>
</gene>
<feature type="compositionally biased region" description="Basic and acidic residues" evidence="1">
    <location>
        <begin position="477"/>
        <end position="495"/>
    </location>
</feature>
<feature type="compositionally biased region" description="Polar residues" evidence="1">
    <location>
        <begin position="763"/>
        <end position="774"/>
    </location>
</feature>
<keyword evidence="2" id="KW-0732">Signal</keyword>
<feature type="region of interest" description="Disordered" evidence="1">
    <location>
        <begin position="160"/>
        <end position="193"/>
    </location>
</feature>
<feature type="compositionally biased region" description="Basic and acidic residues" evidence="1">
    <location>
        <begin position="644"/>
        <end position="686"/>
    </location>
</feature>
<dbReference type="EMBL" id="JALLPJ020001248">
    <property type="protein sequence ID" value="KAL3773089.1"/>
    <property type="molecule type" value="Genomic_DNA"/>
</dbReference>
<feature type="compositionally biased region" description="Polar residues" evidence="1">
    <location>
        <begin position="524"/>
        <end position="533"/>
    </location>
</feature>
<keyword evidence="4" id="KW-1185">Reference proteome</keyword>
<dbReference type="AlphaFoldDB" id="A0ABD3NAI7"/>
<name>A0ABD3NAI7_9STRA</name>
<sequence>MRLTTAVSTLLATTASAFTPSIHPSCNHKSSLPMAMADLPSPSPPPKVLTATDVLAKHAANSASAEEEVPKLFTQEIYDDFQSALLKLEKRVKDGKGSLSMGDVQEFEAETGRIVEEMNAYLKDPEGMKKKIADGYASGSAAIPSNSVASTTHTIKPAMPSTPVASNPPPQPAAAAVAPSQQVPPQPTGYGVTDVSNDDGPAYDGQTGFGLARGTRNTYVIPGMDEMSPEEYREKLQASISARQAKRREEAMKSGIIGNRSSNGYLDTLGQQGENDDEFDNEVLPEKNDQWRSDSVRSWMEALGKVEKEIESNLDIGDDDNYVLEQAEVVNRIAARTSDAAQQSQSLSELASGNAAQQSQSLSELALSNFDSRLQPKSTSESKHSVNSQPESVIEFASSLKQGRAEKELSRKSEWLTQATIAEMNSPLITETAKNVSKSATLIEEHRWFIEKRQRPVPTSDRPNYATVDKYVGDATKKSVSEQRLDRGWYNEKRVRPIPNSDPGQRPKVTDRTGAQSERKASKSTDSQPTTPGWYNEKRVRPVPNSDVAERPKVTDRTGAQQDRKSTTSNTDTQPTSDGVWYVENRVRPIPNSDPEQRPTVSDRSGAQQNRQSSKVPDILPAVNDGDFTWYNEQRVRPAPNSEAAERHKVADRTGAELEVNKKAVRSTKAESQPKAESDWYNEKRVRPIPNTDSPEHPTVFDRTGDELDATPKGPLRNSLLRSLLNDEPPNRTKIAMQTSDKTAASSEISQWWKDNINRPKDYTSSSNASLNNTYDKRPDPPKNYGDMKLD</sequence>
<evidence type="ECO:0000313" key="3">
    <source>
        <dbReference type="EMBL" id="KAL3773089.1"/>
    </source>
</evidence>
<evidence type="ECO:0000256" key="2">
    <source>
        <dbReference type="SAM" id="SignalP"/>
    </source>
</evidence>
<feature type="compositionally biased region" description="Basic and acidic residues" evidence="1">
    <location>
        <begin position="775"/>
        <end position="791"/>
    </location>
</feature>
<feature type="compositionally biased region" description="Polar residues" evidence="1">
    <location>
        <begin position="567"/>
        <end position="577"/>
    </location>
</feature>
<proteinExistence type="predicted"/>
<feature type="compositionally biased region" description="Acidic residues" evidence="1">
    <location>
        <begin position="274"/>
        <end position="283"/>
    </location>
</feature>
<feature type="signal peptide" evidence="2">
    <location>
        <begin position="1"/>
        <end position="17"/>
    </location>
</feature>
<feature type="chain" id="PRO_5044751079" evidence="2">
    <location>
        <begin position="18"/>
        <end position="791"/>
    </location>
</feature>
<dbReference type="Proteomes" id="UP001530400">
    <property type="component" value="Unassembled WGS sequence"/>
</dbReference>
<accession>A0ABD3NAI7</accession>
<evidence type="ECO:0000256" key="1">
    <source>
        <dbReference type="SAM" id="MobiDB-lite"/>
    </source>
</evidence>
<feature type="compositionally biased region" description="Low complexity" evidence="1">
    <location>
        <begin position="716"/>
        <end position="726"/>
    </location>
</feature>
<feature type="region of interest" description="Disordered" evidence="1">
    <location>
        <begin position="477"/>
        <end position="791"/>
    </location>
</feature>
<feature type="compositionally biased region" description="Basic and acidic residues" evidence="1">
    <location>
        <begin position="694"/>
        <end position="706"/>
    </location>
</feature>
<organism evidence="3 4">
    <name type="scientific">Cyclotella atomus</name>
    <dbReference type="NCBI Taxonomy" id="382360"/>
    <lineage>
        <taxon>Eukaryota</taxon>
        <taxon>Sar</taxon>
        <taxon>Stramenopiles</taxon>
        <taxon>Ochrophyta</taxon>
        <taxon>Bacillariophyta</taxon>
        <taxon>Coscinodiscophyceae</taxon>
        <taxon>Thalassiosirophycidae</taxon>
        <taxon>Stephanodiscales</taxon>
        <taxon>Stephanodiscaceae</taxon>
        <taxon>Cyclotella</taxon>
    </lineage>
</organism>
<feature type="compositionally biased region" description="Polar residues" evidence="1">
    <location>
        <begin position="599"/>
        <end position="615"/>
    </location>
</feature>
<feature type="compositionally biased region" description="Polar residues" evidence="1">
    <location>
        <begin position="736"/>
        <end position="750"/>
    </location>
</feature>
<reference evidence="3 4" key="1">
    <citation type="submission" date="2024-10" db="EMBL/GenBank/DDBJ databases">
        <title>Updated reference genomes for cyclostephanoid diatoms.</title>
        <authorList>
            <person name="Roberts W.R."/>
            <person name="Alverson A.J."/>
        </authorList>
    </citation>
    <scope>NUCLEOTIDE SEQUENCE [LARGE SCALE GENOMIC DNA]</scope>
    <source>
        <strain evidence="3 4">AJA010-31</strain>
    </source>
</reference>